<keyword evidence="3" id="KW-0040">ANK repeat</keyword>
<organism evidence="6 7">
    <name type="scientific">Syrrhaptes paradoxus</name>
    <name type="common">Pallas's sandgrouse</name>
    <dbReference type="NCBI Taxonomy" id="302527"/>
    <lineage>
        <taxon>Eukaryota</taxon>
        <taxon>Metazoa</taxon>
        <taxon>Chordata</taxon>
        <taxon>Craniata</taxon>
        <taxon>Vertebrata</taxon>
        <taxon>Euteleostomi</taxon>
        <taxon>Archelosauria</taxon>
        <taxon>Archosauria</taxon>
        <taxon>Dinosauria</taxon>
        <taxon>Saurischia</taxon>
        <taxon>Theropoda</taxon>
        <taxon>Coelurosauria</taxon>
        <taxon>Aves</taxon>
        <taxon>Neognathae</taxon>
        <taxon>Neoaves</taxon>
        <taxon>Columbimorphae</taxon>
        <taxon>Pterocliformes</taxon>
        <taxon>Pteroclidae</taxon>
        <taxon>Syrrhaptes</taxon>
    </lineage>
</organism>
<name>A0A7L3B8A4_9AVES</name>
<feature type="coiled-coil region" evidence="4">
    <location>
        <begin position="688"/>
        <end position="767"/>
    </location>
</feature>
<dbReference type="InterPro" id="IPR036770">
    <property type="entry name" value="Ankyrin_rpt-contain_sf"/>
</dbReference>
<dbReference type="InterPro" id="IPR042420">
    <property type="entry name" value="RAI14/UACA"/>
</dbReference>
<evidence type="ECO:0000313" key="7">
    <source>
        <dbReference type="Proteomes" id="UP000536260"/>
    </source>
</evidence>
<sequence>FSLLFLSLQTNEWNKNDDRLLQAVENGDLEKVVSLLGKKGTSATKQDSEGKTAFHLAATKGHAECLRIMVTHGADVTAQDGTGHSALHLAAKNSHPDCIKRLLFSNQKLNYKCPAENTDNSGKTALHYAAACGCLQAVQLLCEHKCPINVKDLDGNIPLLLAVQNGHTEVCKYLLDHGADINTRDKNGRTALMMACEAGSLNMVEAFLRKGADVSLVDVFGQNAMHYSKLSENTGVQNLVSSKLSQDHDQGSKLSSERSGTPKKRKAPPPPISPIQLSDLSSPHSSTSTPMTGKGQAFFVDQACKEEFSSLHQDNKDRLSDSTTGADSLLDVSSEADQQDLLLLMQAKIASLTLHNKELQDKLQERTPREVDSTTEFYSTQTEFEQTAERQNEFLAQELKSTLNATQIQEKLTSSSEVKMKYLQEDLKDVQRKLENSEAKKKHIEAQIQTRVPETDNLNSTDISENGSDLNLKFQETQNRYEEAVKDVLNVQRQMKLGPVSSESEETNSDLSRLKVTCGEVEMLKQELKTALEESERQKEKVRELQKKFEEREQNVASKLSVEECEEMKNSYCSVIDNINQEKALLIERYKEGQEEIKRLQDKLTNQMQLESSAEAGEMKDAMHRMIDELNRQLSELSQLYKEAQTELEDYRKRKTVDDIALEYIPRDEHEKLMQVTTSLKYKAENELSEVKSQYTKVLDEAEELKQLLDAQKQNSLPITEHRQVMNALRNTVKEMEEEINELKGLLTNKESEVRNLQKELLEEKAAINEAMVPKATYEKLQSTLESEVCVLSSKLKDVIQEKERVALDAMQLRNEVLHLREEKEGMHTLLEAKEQEVIALQQKYHKAQEDLLEMKRYSETSSKLEEDKDKKINEMSKEVSKLKEALNSLSQLSYSSSTPKRQSQQLEALQQQVKQLQNQL</sequence>
<dbReference type="AlphaFoldDB" id="A0A7L3B8A4"/>
<dbReference type="Pfam" id="PF12796">
    <property type="entry name" value="Ank_2"/>
    <property type="match status" value="2"/>
</dbReference>
<dbReference type="Proteomes" id="UP000536260">
    <property type="component" value="Unassembled WGS sequence"/>
</dbReference>
<evidence type="ECO:0000256" key="2">
    <source>
        <dbReference type="ARBA" id="ARBA00023054"/>
    </source>
</evidence>
<evidence type="ECO:0000313" key="6">
    <source>
        <dbReference type="EMBL" id="NXT28139.1"/>
    </source>
</evidence>
<dbReference type="Pfam" id="PF00023">
    <property type="entry name" value="Ank"/>
    <property type="match status" value="1"/>
</dbReference>
<feature type="non-terminal residue" evidence="6">
    <location>
        <position position="921"/>
    </location>
</feature>
<dbReference type="PRINTS" id="PR01415">
    <property type="entry name" value="ANKYRIN"/>
</dbReference>
<feature type="repeat" description="ANK" evidence="3">
    <location>
        <begin position="187"/>
        <end position="219"/>
    </location>
</feature>
<feature type="repeat" description="ANK" evidence="3">
    <location>
        <begin position="82"/>
        <end position="114"/>
    </location>
</feature>
<evidence type="ECO:0000256" key="3">
    <source>
        <dbReference type="PROSITE-ProRule" id="PRU00023"/>
    </source>
</evidence>
<dbReference type="InterPro" id="IPR002110">
    <property type="entry name" value="Ankyrin_rpt"/>
</dbReference>
<comment type="caution">
    <text evidence="6">The sequence shown here is derived from an EMBL/GenBank/DDBJ whole genome shotgun (WGS) entry which is preliminary data.</text>
</comment>
<feature type="coiled-coil region" evidence="4">
    <location>
        <begin position="518"/>
        <end position="654"/>
    </location>
</feature>
<keyword evidence="7" id="KW-1185">Reference proteome</keyword>
<accession>A0A7L3B8A4</accession>
<dbReference type="PROSITE" id="PS50297">
    <property type="entry name" value="ANK_REP_REGION"/>
    <property type="match status" value="5"/>
</dbReference>
<dbReference type="Gene3D" id="1.25.40.20">
    <property type="entry name" value="Ankyrin repeat-containing domain"/>
    <property type="match status" value="3"/>
</dbReference>
<keyword evidence="2 4" id="KW-0175">Coiled coil</keyword>
<dbReference type="SUPFAM" id="SSF48403">
    <property type="entry name" value="Ankyrin repeat"/>
    <property type="match status" value="1"/>
</dbReference>
<evidence type="ECO:0000256" key="4">
    <source>
        <dbReference type="SAM" id="Coils"/>
    </source>
</evidence>
<feature type="non-terminal residue" evidence="6">
    <location>
        <position position="1"/>
    </location>
</feature>
<feature type="repeat" description="ANK" evidence="3">
    <location>
        <begin position="154"/>
        <end position="186"/>
    </location>
</feature>
<dbReference type="PANTHER" id="PTHR24129:SF0">
    <property type="entry name" value="ANKYCORBIN"/>
    <property type="match status" value="1"/>
</dbReference>
<dbReference type="PROSITE" id="PS50088">
    <property type="entry name" value="ANK_REPEAT"/>
    <property type="match status" value="5"/>
</dbReference>
<feature type="coiled-coil region" evidence="4">
    <location>
        <begin position="796"/>
        <end position="920"/>
    </location>
</feature>
<feature type="compositionally biased region" description="Low complexity" evidence="5">
    <location>
        <begin position="277"/>
        <end position="290"/>
    </location>
</feature>
<gene>
    <name evidence="6" type="primary">Rai14</name>
    <name evidence="6" type="ORF">SYRPAR_R13233</name>
</gene>
<keyword evidence="1" id="KW-0677">Repeat</keyword>
<evidence type="ECO:0000256" key="5">
    <source>
        <dbReference type="SAM" id="MobiDB-lite"/>
    </source>
</evidence>
<reference evidence="6 7" key="1">
    <citation type="submission" date="2019-09" db="EMBL/GenBank/DDBJ databases">
        <title>Bird 10,000 Genomes (B10K) Project - Family phase.</title>
        <authorList>
            <person name="Zhang G."/>
        </authorList>
    </citation>
    <scope>NUCLEOTIDE SEQUENCE [LARGE SCALE GENOMIC DNA]</scope>
    <source>
        <strain evidence="6">B10K-DU-003-42</strain>
        <tissue evidence="6">Mixed tissue sample</tissue>
    </source>
</reference>
<evidence type="ECO:0000256" key="1">
    <source>
        <dbReference type="ARBA" id="ARBA00022737"/>
    </source>
</evidence>
<dbReference type="GO" id="GO:0003779">
    <property type="term" value="F:actin binding"/>
    <property type="evidence" value="ECO:0007669"/>
    <property type="project" value="InterPro"/>
</dbReference>
<dbReference type="EMBL" id="VZTO01023478">
    <property type="protein sequence ID" value="NXT28139.1"/>
    <property type="molecule type" value="Genomic_DNA"/>
</dbReference>
<dbReference type="SMART" id="SM00248">
    <property type="entry name" value="ANK"/>
    <property type="match status" value="6"/>
</dbReference>
<feature type="coiled-coil region" evidence="4">
    <location>
        <begin position="420"/>
        <end position="447"/>
    </location>
</feature>
<proteinExistence type="predicted"/>
<protein>
    <submittedName>
        <fullName evidence="6">RAI14 protein</fullName>
    </submittedName>
</protein>
<feature type="region of interest" description="Disordered" evidence="5">
    <location>
        <begin position="243"/>
        <end position="294"/>
    </location>
</feature>
<feature type="repeat" description="ANK" evidence="3">
    <location>
        <begin position="49"/>
        <end position="81"/>
    </location>
</feature>
<dbReference type="PANTHER" id="PTHR24129">
    <property type="entry name" value="ANKYCORBIN"/>
    <property type="match status" value="1"/>
</dbReference>
<feature type="repeat" description="ANK" evidence="3">
    <location>
        <begin position="121"/>
        <end position="153"/>
    </location>
</feature>